<protein>
    <recommendedName>
        <fullName evidence="1">DUF5615 domain-containing protein</fullName>
    </recommendedName>
</protein>
<dbReference type="AlphaFoldDB" id="F4XXU3"/>
<dbReference type="OrthoDB" id="3216372at2"/>
<dbReference type="InterPro" id="IPR041049">
    <property type="entry name" value="DUF5615"/>
</dbReference>
<name>F4XXU3_9CYAN</name>
<dbReference type="EMBL" id="GL890950">
    <property type="protein sequence ID" value="EGJ30596.1"/>
    <property type="molecule type" value="Genomic_DNA"/>
</dbReference>
<feature type="domain" description="DUF5615" evidence="1">
    <location>
        <begin position="3"/>
        <end position="108"/>
    </location>
</feature>
<gene>
    <name evidence="2" type="ORF">LYNGBM3L_48860</name>
</gene>
<accession>F4XXU3</accession>
<dbReference type="Proteomes" id="UP000003959">
    <property type="component" value="Unassembled WGS sequence"/>
</dbReference>
<sequence>MARLYADEQFPLPVVQVLRDFGHNVLTVQEAEKAGDSDAEVLAFAVNNNRAILTQNRRHFIRLHLEQPNHNGIIVCTDDRDIKSLAQRINQAISKEESLTNKLIRVNRPQQ</sequence>
<evidence type="ECO:0000313" key="2">
    <source>
        <dbReference type="EMBL" id="EGJ30596.1"/>
    </source>
</evidence>
<dbReference type="Pfam" id="PF18480">
    <property type="entry name" value="DUF5615"/>
    <property type="match status" value="1"/>
</dbReference>
<dbReference type="RefSeq" id="WP_009149585.1">
    <property type="nucleotide sequence ID" value="NZ_GL890950.1"/>
</dbReference>
<organism evidence="2 3">
    <name type="scientific">Moorena producens 3L</name>
    <dbReference type="NCBI Taxonomy" id="489825"/>
    <lineage>
        <taxon>Bacteria</taxon>
        <taxon>Bacillati</taxon>
        <taxon>Cyanobacteriota</taxon>
        <taxon>Cyanophyceae</taxon>
        <taxon>Coleofasciculales</taxon>
        <taxon>Coleofasciculaceae</taxon>
        <taxon>Moorena</taxon>
    </lineage>
</organism>
<evidence type="ECO:0000259" key="1">
    <source>
        <dbReference type="Pfam" id="PF18480"/>
    </source>
</evidence>
<reference evidence="3" key="1">
    <citation type="journal article" date="2011" name="Proc. Natl. Acad. Sci. U.S.A.">
        <title>Genomic insights into the physiology and ecology of the marine filamentous cyanobacterium Lyngbya majuscula.</title>
        <authorList>
            <person name="Jones A.C."/>
            <person name="Monroe E.A."/>
            <person name="Podell S."/>
            <person name="Hess W.R."/>
            <person name="Klages S."/>
            <person name="Esquenazi E."/>
            <person name="Niessen S."/>
            <person name="Hoover H."/>
            <person name="Rothmann M."/>
            <person name="Lasken R.S."/>
            <person name="Yates J.R.III."/>
            <person name="Reinhardt R."/>
            <person name="Kube M."/>
            <person name="Burkart M.D."/>
            <person name="Allen E.E."/>
            <person name="Dorrestein P.C."/>
            <person name="Gerwick W.H."/>
            <person name="Gerwick L."/>
        </authorList>
    </citation>
    <scope>NUCLEOTIDE SEQUENCE [LARGE SCALE GENOMIC DNA]</scope>
    <source>
        <strain evidence="3">3L</strain>
    </source>
</reference>
<proteinExistence type="predicted"/>
<evidence type="ECO:0000313" key="3">
    <source>
        <dbReference type="Proteomes" id="UP000003959"/>
    </source>
</evidence>
<dbReference type="eggNOG" id="COG4634">
    <property type="taxonomic scope" value="Bacteria"/>
</dbReference>
<keyword evidence="3" id="KW-1185">Reference proteome</keyword>
<dbReference type="HOGENOM" id="CLU_166094_1_0_3"/>